<evidence type="ECO:0000313" key="5">
    <source>
        <dbReference type="Proteomes" id="UP001198402"/>
    </source>
</evidence>
<dbReference type="InterPro" id="IPR026444">
    <property type="entry name" value="Secre_tail"/>
</dbReference>
<organism evidence="4 5">
    <name type="scientific">Winogradskyella vincentii</name>
    <dbReference type="NCBI Taxonomy" id="2877122"/>
    <lineage>
        <taxon>Bacteria</taxon>
        <taxon>Pseudomonadati</taxon>
        <taxon>Bacteroidota</taxon>
        <taxon>Flavobacteriia</taxon>
        <taxon>Flavobacteriales</taxon>
        <taxon>Flavobacteriaceae</taxon>
        <taxon>Winogradskyella</taxon>
    </lineage>
</organism>
<name>A0ABS7XZ75_9FLAO</name>
<dbReference type="RefSeq" id="WP_224477268.1">
    <property type="nucleotide sequence ID" value="NZ_JAIUJS010000002.1"/>
</dbReference>
<dbReference type="PANTHER" id="PTHR21666">
    <property type="entry name" value="PEPTIDASE-RELATED"/>
    <property type="match status" value="1"/>
</dbReference>
<accession>A0ABS7XZ75</accession>
<dbReference type="InterPro" id="IPR011055">
    <property type="entry name" value="Dup_hybrid_motif"/>
</dbReference>
<dbReference type="PANTHER" id="PTHR21666:SF270">
    <property type="entry name" value="MUREIN HYDROLASE ACTIVATOR ENVC"/>
    <property type="match status" value="1"/>
</dbReference>
<evidence type="ECO:0000259" key="2">
    <source>
        <dbReference type="Pfam" id="PF01551"/>
    </source>
</evidence>
<gene>
    <name evidence="4" type="ORF">LBV24_03795</name>
</gene>
<comment type="caution">
    <text evidence="4">The sequence shown here is derived from an EMBL/GenBank/DDBJ whole genome shotgun (WGS) entry which is preliminary data.</text>
</comment>
<dbReference type="Pfam" id="PF01551">
    <property type="entry name" value="Peptidase_M23"/>
    <property type="match status" value="1"/>
</dbReference>
<dbReference type="InterPro" id="IPR016047">
    <property type="entry name" value="M23ase_b-sheet_dom"/>
</dbReference>
<evidence type="ECO:0000313" key="4">
    <source>
        <dbReference type="EMBL" id="MCA0152325.1"/>
    </source>
</evidence>
<sequence>MKTIITFLSLVIGLTFCFSQSPLQEPNGGEYIFNPPQESCLTDQQRTLIEQETSSGIALLKSQNRLAYNEANRGTHPLFIWPVQKSSSSSYNEIYGVSNYVDHNTSFPDQLTDYNCGARSYDTTNGYNHQGLDVYSWPFGWYLMDNDEVEIIAGAPGQIIAKNDGNFDRSCDFSTTTPWNAVYIQHSDGSIAWYGHLKNGSLTSKNIGDMVSEGEFLGVMGSSGVSTGPHLHFEVYTDANYTQLVDPYAGTCNTMNTESWWQTQRPYNSPGINAVITHSAPPVFNACPTTETTNESDSFDNADNIYFAFYLRDQVAGSSINLKITRPDNSTLYNWNFDLNNDFYSSYFYWNFSGVFAMSGEWTWEATYFGETVSHSFNVGSLSIDEDSSESTSIYPNPATDVLQIDTNTIITNANIIDVTGKSILAISNQNSVGIKSIDLSNIAKGMYFLTLKGESGETKIHRFIKN</sequence>
<dbReference type="EMBL" id="JAIUJS010000002">
    <property type="protein sequence ID" value="MCA0152325.1"/>
    <property type="molecule type" value="Genomic_DNA"/>
</dbReference>
<keyword evidence="1" id="KW-0732">Signal</keyword>
<dbReference type="Proteomes" id="UP001198402">
    <property type="component" value="Unassembled WGS sequence"/>
</dbReference>
<dbReference type="NCBIfam" id="TIGR04183">
    <property type="entry name" value="Por_Secre_tail"/>
    <property type="match status" value="1"/>
</dbReference>
<feature type="domain" description="M23ase beta-sheet core" evidence="2">
    <location>
        <begin position="156"/>
        <end position="241"/>
    </location>
</feature>
<dbReference type="InterPro" id="IPR050570">
    <property type="entry name" value="Cell_wall_metabolism_enzyme"/>
</dbReference>
<dbReference type="SUPFAM" id="SSF51261">
    <property type="entry name" value="Duplicated hybrid motif"/>
    <property type="match status" value="1"/>
</dbReference>
<proteinExistence type="predicted"/>
<reference evidence="5" key="1">
    <citation type="submission" date="2023-07" db="EMBL/GenBank/DDBJ databases">
        <authorList>
            <person name="Yue Y."/>
        </authorList>
    </citation>
    <scope>NUCLEOTIDE SEQUENCE [LARGE SCALE GENOMIC DNA]</scope>
    <source>
        <strain evidence="5">2Y89</strain>
    </source>
</reference>
<dbReference type="Pfam" id="PF18962">
    <property type="entry name" value="Por_Secre_tail"/>
    <property type="match status" value="1"/>
</dbReference>
<evidence type="ECO:0000259" key="3">
    <source>
        <dbReference type="Pfam" id="PF18962"/>
    </source>
</evidence>
<evidence type="ECO:0000256" key="1">
    <source>
        <dbReference type="ARBA" id="ARBA00022729"/>
    </source>
</evidence>
<protein>
    <submittedName>
        <fullName evidence="4">Peptidoglycan DD-metalloendopeptidase family protein</fullName>
    </submittedName>
</protein>
<dbReference type="Gene3D" id="2.70.70.10">
    <property type="entry name" value="Glucose Permease (Domain IIA)"/>
    <property type="match status" value="1"/>
</dbReference>
<feature type="domain" description="Secretion system C-terminal sorting" evidence="3">
    <location>
        <begin position="394"/>
        <end position="463"/>
    </location>
</feature>
<dbReference type="CDD" id="cd12797">
    <property type="entry name" value="M23_peptidase"/>
    <property type="match status" value="1"/>
</dbReference>
<keyword evidence="5" id="KW-1185">Reference proteome</keyword>